<evidence type="ECO:0000313" key="5">
    <source>
        <dbReference type="Proteomes" id="UP000282087"/>
    </source>
</evidence>
<keyword evidence="2" id="KW-1133">Transmembrane helix</keyword>
<evidence type="ECO:0000313" key="3">
    <source>
        <dbReference type="EMBL" id="RMX69630.1"/>
    </source>
</evidence>
<evidence type="ECO:0000313" key="6">
    <source>
        <dbReference type="Proteomes" id="UP000286097"/>
    </source>
</evidence>
<protein>
    <submittedName>
        <fullName evidence="3">Uncharacterized protein</fullName>
    </submittedName>
</protein>
<evidence type="ECO:0000256" key="1">
    <source>
        <dbReference type="SAM" id="MobiDB-lite"/>
    </source>
</evidence>
<accession>A0A3M6VWE1</accession>
<dbReference type="EMBL" id="QKXF01000167">
    <property type="protein sequence ID" value="RQM15166.1"/>
    <property type="molecule type" value="Genomic_DNA"/>
</dbReference>
<proteinExistence type="predicted"/>
<feature type="transmembrane region" description="Helical" evidence="2">
    <location>
        <begin position="6"/>
        <end position="24"/>
    </location>
</feature>
<dbReference type="Proteomes" id="UP000282087">
    <property type="component" value="Unassembled WGS sequence"/>
</dbReference>
<dbReference type="EMBL" id="QLLG01000018">
    <property type="protein sequence ID" value="RMX69630.1"/>
    <property type="molecule type" value="Genomic_DNA"/>
</dbReference>
<gene>
    <name evidence="4" type="ORF">DD237_005843</name>
    <name evidence="3" type="ORF">DD238_002222</name>
</gene>
<reference evidence="5 6" key="1">
    <citation type="submission" date="2018-06" db="EMBL/GenBank/DDBJ databases">
        <title>Comparative genomics of downy mildews reveals potential adaptations to biotrophy.</title>
        <authorList>
            <person name="Fletcher K."/>
            <person name="Klosterman S.J."/>
            <person name="Derevnina L."/>
            <person name="Martin F."/>
            <person name="Koike S."/>
            <person name="Reyes Chin-Wo S."/>
            <person name="Mou B."/>
            <person name="Michelmore R."/>
        </authorList>
    </citation>
    <scope>NUCLEOTIDE SEQUENCE [LARGE SCALE GENOMIC DNA]</scope>
    <source>
        <strain evidence="4 6">R13</strain>
        <strain evidence="3 5">R14</strain>
    </source>
</reference>
<sequence>MESFDILVLCVVCFLSGIVVLMFVHRRSSTAFHTDNNDEETSEPGTDHDEQDSLLPKFAGLLLSPWHSVTTGQNHEPTRMRPVRNKTRSISLPMSLPLGKRKQTAEVPIKKIHVPYFFPLLDETAEWWQMHQSTVMERPLALEQEAGEDLEDKLTCSDHKMER</sequence>
<keyword evidence="2" id="KW-0812">Transmembrane</keyword>
<evidence type="ECO:0000313" key="4">
    <source>
        <dbReference type="EMBL" id="RQM15166.1"/>
    </source>
</evidence>
<dbReference type="VEuPathDB" id="FungiDB:DD237_005843"/>
<dbReference type="AlphaFoldDB" id="A0A3M6VWE1"/>
<comment type="caution">
    <text evidence="3">The sequence shown here is derived from an EMBL/GenBank/DDBJ whole genome shotgun (WGS) entry which is preliminary data.</text>
</comment>
<feature type="compositionally biased region" description="Basic and acidic residues" evidence="1">
    <location>
        <begin position="152"/>
        <end position="163"/>
    </location>
</feature>
<dbReference type="OrthoDB" id="118962at2759"/>
<name>A0A3M6VWE1_9STRA</name>
<organism evidence="3 5">
    <name type="scientific">Peronospora effusa</name>
    <dbReference type="NCBI Taxonomy" id="542832"/>
    <lineage>
        <taxon>Eukaryota</taxon>
        <taxon>Sar</taxon>
        <taxon>Stramenopiles</taxon>
        <taxon>Oomycota</taxon>
        <taxon>Peronosporomycetes</taxon>
        <taxon>Peronosporales</taxon>
        <taxon>Peronosporaceae</taxon>
        <taxon>Peronospora</taxon>
    </lineage>
</organism>
<feature type="region of interest" description="Disordered" evidence="1">
    <location>
        <begin position="144"/>
        <end position="163"/>
    </location>
</feature>
<keyword evidence="2" id="KW-0472">Membrane</keyword>
<evidence type="ECO:0000256" key="2">
    <source>
        <dbReference type="SAM" id="Phobius"/>
    </source>
</evidence>
<dbReference type="Proteomes" id="UP000286097">
    <property type="component" value="Unassembled WGS sequence"/>
</dbReference>
<keyword evidence="5" id="KW-1185">Reference proteome</keyword>